<evidence type="ECO:0000256" key="7">
    <source>
        <dbReference type="SAM" id="MobiDB-lite"/>
    </source>
</evidence>
<feature type="region of interest" description="Disordered" evidence="7">
    <location>
        <begin position="613"/>
        <end position="680"/>
    </location>
</feature>
<protein>
    <submittedName>
        <fullName evidence="11">ABC transporter ATP-binding protein</fullName>
    </submittedName>
</protein>
<evidence type="ECO:0000256" key="4">
    <source>
        <dbReference type="ARBA" id="ARBA00022840"/>
    </source>
</evidence>
<keyword evidence="6 8" id="KW-0472">Membrane</keyword>
<dbReference type="Gene3D" id="1.20.1560.10">
    <property type="entry name" value="ABC transporter type 1, transmembrane domain"/>
    <property type="match status" value="1"/>
</dbReference>
<feature type="transmembrane region" description="Helical" evidence="8">
    <location>
        <begin position="64"/>
        <end position="85"/>
    </location>
</feature>
<name>A0ABW5P5J6_9DEIO</name>
<evidence type="ECO:0000256" key="3">
    <source>
        <dbReference type="ARBA" id="ARBA00022741"/>
    </source>
</evidence>
<evidence type="ECO:0000256" key="8">
    <source>
        <dbReference type="SAM" id="Phobius"/>
    </source>
</evidence>
<feature type="domain" description="ABC transporter" evidence="9">
    <location>
        <begin position="348"/>
        <end position="605"/>
    </location>
</feature>
<keyword evidence="12" id="KW-1185">Reference proteome</keyword>
<dbReference type="Gene3D" id="3.40.50.300">
    <property type="entry name" value="P-loop containing nucleotide triphosphate hydrolases"/>
    <property type="match status" value="1"/>
</dbReference>
<dbReference type="PANTHER" id="PTHR43394">
    <property type="entry name" value="ATP-DEPENDENT PERMEASE MDL1, MITOCHONDRIAL"/>
    <property type="match status" value="1"/>
</dbReference>
<dbReference type="Pfam" id="PF00664">
    <property type="entry name" value="ABC_membrane"/>
    <property type="match status" value="1"/>
</dbReference>
<dbReference type="PROSITE" id="PS50929">
    <property type="entry name" value="ABC_TM1F"/>
    <property type="match status" value="1"/>
</dbReference>
<dbReference type="EMBL" id="JBHUMK010000069">
    <property type="protein sequence ID" value="MFD2610559.1"/>
    <property type="molecule type" value="Genomic_DNA"/>
</dbReference>
<dbReference type="InterPro" id="IPR036640">
    <property type="entry name" value="ABC1_TM_sf"/>
</dbReference>
<comment type="subcellular location">
    <subcellularLocation>
        <location evidence="1">Cell membrane</location>
        <topology evidence="1">Multi-pass membrane protein</topology>
    </subcellularLocation>
</comment>
<dbReference type="InterPro" id="IPR003593">
    <property type="entry name" value="AAA+_ATPase"/>
</dbReference>
<keyword evidence="4 11" id="KW-0067">ATP-binding</keyword>
<dbReference type="SMART" id="SM00382">
    <property type="entry name" value="AAA"/>
    <property type="match status" value="1"/>
</dbReference>
<dbReference type="InterPro" id="IPR027417">
    <property type="entry name" value="P-loop_NTPase"/>
</dbReference>
<dbReference type="CDD" id="cd18541">
    <property type="entry name" value="ABC_6TM_TmrB_like"/>
    <property type="match status" value="1"/>
</dbReference>
<comment type="caution">
    <text evidence="11">The sequence shown here is derived from an EMBL/GenBank/DDBJ whole genome shotgun (WGS) entry which is preliminary data.</text>
</comment>
<accession>A0ABW5P5J6</accession>
<dbReference type="GO" id="GO:0005524">
    <property type="term" value="F:ATP binding"/>
    <property type="evidence" value="ECO:0007669"/>
    <property type="project" value="UniProtKB-KW"/>
</dbReference>
<dbReference type="SUPFAM" id="SSF90123">
    <property type="entry name" value="ABC transporter transmembrane region"/>
    <property type="match status" value="1"/>
</dbReference>
<evidence type="ECO:0000256" key="6">
    <source>
        <dbReference type="ARBA" id="ARBA00023136"/>
    </source>
</evidence>
<dbReference type="Proteomes" id="UP001597475">
    <property type="component" value="Unassembled WGS sequence"/>
</dbReference>
<evidence type="ECO:0000259" key="10">
    <source>
        <dbReference type="PROSITE" id="PS50929"/>
    </source>
</evidence>
<dbReference type="PROSITE" id="PS50893">
    <property type="entry name" value="ABC_TRANSPORTER_2"/>
    <property type="match status" value="1"/>
</dbReference>
<evidence type="ECO:0000256" key="2">
    <source>
        <dbReference type="ARBA" id="ARBA00022692"/>
    </source>
</evidence>
<dbReference type="InterPro" id="IPR039421">
    <property type="entry name" value="Type_1_exporter"/>
</dbReference>
<evidence type="ECO:0000256" key="5">
    <source>
        <dbReference type="ARBA" id="ARBA00022989"/>
    </source>
</evidence>
<gene>
    <name evidence="11" type="ORF">ACFSR9_14110</name>
</gene>
<feature type="transmembrane region" description="Helical" evidence="8">
    <location>
        <begin position="18"/>
        <end position="39"/>
    </location>
</feature>
<dbReference type="InterPro" id="IPR003439">
    <property type="entry name" value="ABC_transporter-like_ATP-bd"/>
</dbReference>
<feature type="compositionally biased region" description="Low complexity" evidence="7">
    <location>
        <begin position="626"/>
        <end position="637"/>
    </location>
</feature>
<evidence type="ECO:0000256" key="1">
    <source>
        <dbReference type="ARBA" id="ARBA00004651"/>
    </source>
</evidence>
<feature type="transmembrane region" description="Helical" evidence="8">
    <location>
        <begin position="169"/>
        <end position="189"/>
    </location>
</feature>
<dbReference type="PANTHER" id="PTHR43394:SF1">
    <property type="entry name" value="ATP-BINDING CASSETTE SUB-FAMILY B MEMBER 10, MITOCHONDRIAL"/>
    <property type="match status" value="1"/>
</dbReference>
<evidence type="ECO:0000313" key="12">
    <source>
        <dbReference type="Proteomes" id="UP001597475"/>
    </source>
</evidence>
<keyword evidence="2 8" id="KW-0812">Transmembrane</keyword>
<sequence>MDSFRTLLPYLRLHLRQYVVGMVAVIIANSANLLPAYFIRKTIDGLTGQTDGQAATPGITLEQALLYAAGTVLASLVAGGFMLLMRRQIVIASRQMEYEIRRDIFAHLQSLDKHYYDRARTGDLMNRLTGDLGAVREMLGFGGWQVVNIIASFGTALTVMFGLSWRLTLIVLLLIPVIVGILGYMARLINARHKAAQEQSSLIAARAQENFSGARVVKGYAIENREIDDYRAMNLELLRRNIALTKVDGPLRSFTTLLIGVAFAVVLWVGGRTVLNGDRTFTIGMLVQFLLMLGRLAWPMMMVGWITGVVQRGLASWLRLREMFDARPKVYDEPGRSDPTVKTLRGDITFENVSLQYGRVPVLSDINLHVPAGTFLGLTGPTGSGKTVLTQLITRSMDPTSGTVRIDGHDIRHIPLSVLRDHISVVPQEPFLFSDTIANNIGFGLNNADLPAVPTGVSVVGLPMPPEIPQHPDPERVQRAAALAGLAGDIQDFPLGYDTMLGERGVTLSGGQRQRTAIARAIVREPAILILDDSLSAVDTETERKIIDGVRQVAQGRTVILVAHRVSTLRHADHIVVLQSGRITEQGSHDDLLASGGHYAELERLQRLASDLEGDDAAQPSGPVSEAGATEGGAAEQELVRQAATLNAPDAARDLSAPEQPGLTQPEPTPAPASAEQVMK</sequence>
<dbReference type="Pfam" id="PF00005">
    <property type="entry name" value="ABC_tran"/>
    <property type="match status" value="1"/>
</dbReference>
<dbReference type="SUPFAM" id="SSF52540">
    <property type="entry name" value="P-loop containing nucleoside triphosphate hydrolases"/>
    <property type="match status" value="1"/>
</dbReference>
<evidence type="ECO:0000259" key="9">
    <source>
        <dbReference type="PROSITE" id="PS50893"/>
    </source>
</evidence>
<dbReference type="RefSeq" id="WP_386846810.1">
    <property type="nucleotide sequence ID" value="NZ_JBHUMK010000069.1"/>
</dbReference>
<feature type="transmembrane region" description="Helical" evidence="8">
    <location>
        <begin position="146"/>
        <end position="163"/>
    </location>
</feature>
<feature type="domain" description="ABC transmembrane type-1" evidence="10">
    <location>
        <begin position="19"/>
        <end position="312"/>
    </location>
</feature>
<feature type="transmembrane region" description="Helical" evidence="8">
    <location>
        <begin position="249"/>
        <end position="269"/>
    </location>
</feature>
<evidence type="ECO:0000313" key="11">
    <source>
        <dbReference type="EMBL" id="MFD2610559.1"/>
    </source>
</evidence>
<proteinExistence type="predicted"/>
<reference evidence="12" key="1">
    <citation type="journal article" date="2019" name="Int. J. Syst. Evol. Microbiol.">
        <title>The Global Catalogue of Microorganisms (GCM) 10K type strain sequencing project: providing services to taxonomists for standard genome sequencing and annotation.</title>
        <authorList>
            <consortium name="The Broad Institute Genomics Platform"/>
            <consortium name="The Broad Institute Genome Sequencing Center for Infectious Disease"/>
            <person name="Wu L."/>
            <person name="Ma J."/>
        </authorList>
    </citation>
    <scope>NUCLEOTIDE SEQUENCE [LARGE SCALE GENOMIC DNA]</scope>
    <source>
        <strain evidence="12">KCTC 33842</strain>
    </source>
</reference>
<keyword evidence="5 8" id="KW-1133">Transmembrane helix</keyword>
<organism evidence="11 12">
    <name type="scientific">Deinococcus taklimakanensis</name>
    <dbReference type="NCBI Taxonomy" id="536443"/>
    <lineage>
        <taxon>Bacteria</taxon>
        <taxon>Thermotogati</taxon>
        <taxon>Deinococcota</taxon>
        <taxon>Deinococci</taxon>
        <taxon>Deinococcales</taxon>
        <taxon>Deinococcaceae</taxon>
        <taxon>Deinococcus</taxon>
    </lineage>
</organism>
<keyword evidence="3" id="KW-0547">Nucleotide-binding</keyword>
<dbReference type="InterPro" id="IPR011527">
    <property type="entry name" value="ABC1_TM_dom"/>
</dbReference>